<dbReference type="AlphaFoldDB" id="A0A2K8Z1F3"/>
<sequence>MAQPLVVIAYANNPEHPLPGLREEDDQVHQYLQSRSAIQPFRIVRESFATRDRLVALLTTPEDRDSLVMFSYSGHAAGDRLITENETTNASGLSSLLSQCASLKLVVLNGCSTVGQVKLIMSAFEKQNRPAPVIVATSATVGDGAAKDFGITFFRQLFLYNSSLERAFDTALGAAQTQVAGSEILVDKGAGRGAVDLSVDDDRVWGIYPSSGDSENSLNWTLSRELSPQTAVAYEPNRELFRSLIVTLRKFNPRIQEIWDNEQGMLNDFSPYDDDLLKSFPHPISVQLRKLRAIRGRSDGEEMKFYNQAGRDRLWQLLRTYQTIINIMMGILQAEWWNSLSSSPIMDSSTVGSAGLSGYGQRPKYELASQLADKLREHQNTLFVTELMSNESLFAQIAKSGVYFDGLQAGIERMSESEANGGCQLAEKHLSELLKNVAFLTQYKLISVKNISIVKNRVATQPRYTHRIYQYWQTYLDPILRNTTSDYFLDNTSVLLQKKTGSPSEYLNLSPFLIDENTFQEKATLSNLFAWQVIRRNGEELVYEHLLRYDGPRLTLCEVDPTIATDEEQQRNLLYFEMKKQLDAYFGLKEPQTSARA</sequence>
<dbReference type="OrthoDB" id="1164785at2"/>
<proteinExistence type="predicted"/>
<gene>
    <name evidence="1" type="ORF">CWM47_18655</name>
</gene>
<dbReference type="EMBL" id="CP025096">
    <property type="protein sequence ID" value="AUD03669.1"/>
    <property type="molecule type" value="Genomic_DNA"/>
</dbReference>
<organism evidence="1 2">
    <name type="scientific">Spirosoma pollinicola</name>
    <dbReference type="NCBI Taxonomy" id="2057025"/>
    <lineage>
        <taxon>Bacteria</taxon>
        <taxon>Pseudomonadati</taxon>
        <taxon>Bacteroidota</taxon>
        <taxon>Cytophagia</taxon>
        <taxon>Cytophagales</taxon>
        <taxon>Cytophagaceae</taxon>
        <taxon>Spirosoma</taxon>
    </lineage>
</organism>
<keyword evidence="2" id="KW-1185">Reference proteome</keyword>
<evidence type="ECO:0000313" key="1">
    <source>
        <dbReference type="EMBL" id="AUD03669.1"/>
    </source>
</evidence>
<dbReference type="Proteomes" id="UP000232883">
    <property type="component" value="Chromosome"/>
</dbReference>
<name>A0A2K8Z1F3_9BACT</name>
<dbReference type="KEGG" id="spir:CWM47_18655"/>
<protein>
    <recommendedName>
        <fullName evidence="3">CHAT domain-containing protein</fullName>
    </recommendedName>
</protein>
<reference evidence="1 2" key="1">
    <citation type="submission" date="2017-11" db="EMBL/GenBank/DDBJ databases">
        <title>Taxonomic description and genome sequences of Spirosoma HA7 sp. nov., isolated from pollen microhabitat of Corylus avellana.</title>
        <authorList>
            <person name="Ambika Manirajan B."/>
            <person name="Suarez C."/>
            <person name="Ratering S."/>
            <person name="Geissler-Plaum R."/>
            <person name="Cardinale M."/>
            <person name="Sylvia S."/>
        </authorList>
    </citation>
    <scope>NUCLEOTIDE SEQUENCE [LARGE SCALE GENOMIC DNA]</scope>
    <source>
        <strain evidence="1 2">HA7</strain>
    </source>
</reference>
<evidence type="ECO:0008006" key="3">
    <source>
        <dbReference type="Google" id="ProtNLM"/>
    </source>
</evidence>
<evidence type="ECO:0000313" key="2">
    <source>
        <dbReference type="Proteomes" id="UP000232883"/>
    </source>
</evidence>
<accession>A0A2K8Z1F3</accession>
<dbReference type="RefSeq" id="WP_100989736.1">
    <property type="nucleotide sequence ID" value="NZ_CP025096.1"/>
</dbReference>